<dbReference type="PROSITE" id="PS51257">
    <property type="entry name" value="PROKAR_LIPOPROTEIN"/>
    <property type="match status" value="1"/>
</dbReference>
<reference evidence="8 9" key="1">
    <citation type="submission" date="2017-05" db="EMBL/GenBank/DDBJ databases">
        <authorList>
            <person name="Varghese N."/>
            <person name="Submissions S."/>
        </authorList>
    </citation>
    <scope>NUCLEOTIDE SEQUENCE [LARGE SCALE GENOMIC DNA]</scope>
    <source>
        <strain evidence="8 9">DSM 21194</strain>
    </source>
</reference>
<feature type="domain" description="SusD-like N-terminal" evidence="7">
    <location>
        <begin position="22"/>
        <end position="216"/>
    </location>
</feature>
<dbReference type="Proteomes" id="UP000317593">
    <property type="component" value="Unassembled WGS sequence"/>
</dbReference>
<dbReference type="Gene3D" id="1.25.40.390">
    <property type="match status" value="1"/>
</dbReference>
<keyword evidence="3" id="KW-0732">Signal</keyword>
<feature type="domain" description="RagB/SusD" evidence="6">
    <location>
        <begin position="319"/>
        <end position="590"/>
    </location>
</feature>
<dbReference type="InterPro" id="IPR033985">
    <property type="entry name" value="SusD-like_N"/>
</dbReference>
<evidence type="ECO:0000313" key="8">
    <source>
        <dbReference type="EMBL" id="SMO48694.1"/>
    </source>
</evidence>
<keyword evidence="5" id="KW-0998">Cell outer membrane</keyword>
<dbReference type="InterPro" id="IPR011990">
    <property type="entry name" value="TPR-like_helical_dom_sf"/>
</dbReference>
<dbReference type="Pfam" id="PF07980">
    <property type="entry name" value="SusD_RagB"/>
    <property type="match status" value="1"/>
</dbReference>
<evidence type="ECO:0000256" key="2">
    <source>
        <dbReference type="ARBA" id="ARBA00006275"/>
    </source>
</evidence>
<comment type="similarity">
    <text evidence="2">Belongs to the SusD family.</text>
</comment>
<dbReference type="RefSeq" id="WP_142713468.1">
    <property type="nucleotide sequence ID" value="NZ_FXTH01000003.1"/>
</dbReference>
<evidence type="ECO:0000256" key="4">
    <source>
        <dbReference type="ARBA" id="ARBA00023136"/>
    </source>
</evidence>
<dbReference type="InterPro" id="IPR012944">
    <property type="entry name" value="SusD_RagB_dom"/>
</dbReference>
<evidence type="ECO:0000256" key="5">
    <source>
        <dbReference type="ARBA" id="ARBA00023237"/>
    </source>
</evidence>
<gene>
    <name evidence="8" type="ORF">SAMN06265218_103250</name>
</gene>
<dbReference type="OrthoDB" id="5694214at2"/>
<organism evidence="8 9">
    <name type="scientific">Fodinibius sediminis</name>
    <dbReference type="NCBI Taxonomy" id="1214077"/>
    <lineage>
        <taxon>Bacteria</taxon>
        <taxon>Pseudomonadati</taxon>
        <taxon>Balneolota</taxon>
        <taxon>Balneolia</taxon>
        <taxon>Balneolales</taxon>
        <taxon>Balneolaceae</taxon>
        <taxon>Fodinibius</taxon>
    </lineage>
</organism>
<protein>
    <submittedName>
        <fullName evidence="8">Starch-binding associating with outer membrane</fullName>
    </submittedName>
</protein>
<dbReference type="CDD" id="cd08977">
    <property type="entry name" value="SusD"/>
    <property type="match status" value="1"/>
</dbReference>
<evidence type="ECO:0000256" key="3">
    <source>
        <dbReference type="ARBA" id="ARBA00022729"/>
    </source>
</evidence>
<dbReference type="GO" id="GO:0009279">
    <property type="term" value="C:cell outer membrane"/>
    <property type="evidence" value="ECO:0007669"/>
    <property type="project" value="UniProtKB-SubCell"/>
</dbReference>
<dbReference type="Pfam" id="PF14322">
    <property type="entry name" value="SusD-like_3"/>
    <property type="match status" value="1"/>
</dbReference>
<keyword evidence="4" id="KW-0472">Membrane</keyword>
<evidence type="ECO:0000256" key="1">
    <source>
        <dbReference type="ARBA" id="ARBA00004442"/>
    </source>
</evidence>
<evidence type="ECO:0000259" key="6">
    <source>
        <dbReference type="Pfam" id="PF07980"/>
    </source>
</evidence>
<comment type="subcellular location">
    <subcellularLocation>
        <location evidence="1">Cell outer membrane</location>
    </subcellularLocation>
</comment>
<keyword evidence="9" id="KW-1185">Reference proteome</keyword>
<dbReference type="AlphaFoldDB" id="A0A521BNF9"/>
<dbReference type="SUPFAM" id="SSF48452">
    <property type="entry name" value="TPR-like"/>
    <property type="match status" value="1"/>
</dbReference>
<dbReference type="EMBL" id="FXTH01000003">
    <property type="protein sequence ID" value="SMO48694.1"/>
    <property type="molecule type" value="Genomic_DNA"/>
</dbReference>
<evidence type="ECO:0000259" key="7">
    <source>
        <dbReference type="Pfam" id="PF14322"/>
    </source>
</evidence>
<accession>A0A521BNF9</accession>
<evidence type="ECO:0000313" key="9">
    <source>
        <dbReference type="Proteomes" id="UP000317593"/>
    </source>
</evidence>
<proteinExistence type="inferred from homology"/>
<name>A0A521BNF9_9BACT</name>
<sequence>MRSLKHIVTFSVVVVLVASCTDFLNKKPVTEFTRSDIWKDPALAESYVNQIYDEVPWGVARNAGNVDESRNRSGNGYNVNNALITPDNSGFGNWGGNYSSIRKTNKFLVNIDKIDFGNAESDGVSLKDRMTGEVHFLRAYFYFNLASHFGGVPIITKVYELNEEYEVPRDSFADVIDFIVEDLDKAANLLPLTNSGGNNGRASKGAALALKSRVLLYAASNLYNPAQNGAITGSYSNPEFLGYTGGDATARWQAAKEAAKEVIDLGIYSLYQPDPASDEEATRNYGDLFTSQKSVEDIFVRYRSNALNEGYDGWGIAPNGWYGNAGVGAISELVDAYRMADGSEFDRSNPDHAREPYENRDPRLTASILYEGNAYRPRPADLVKYDPEGVGQFGTWERWDSENNEMYREYGLDTRNSIANPWNGNRTGATMLKFLDKSVDIQQSNQDLTWRYIRYGEILLNYAEACIELGEEAEARKYLNMLRQRAHMPDITASGEALMEEYRNERRIELVYENKRFFDVRRWMIGPQAYHDVHGVNIVYELQDDNTTAEIPTITPIKIMDGKWENKMYFFPINRDEMNRNNKLVQNPGYE</sequence>